<dbReference type="SUPFAM" id="SSF53474">
    <property type="entry name" value="alpha/beta-Hydrolases"/>
    <property type="match status" value="1"/>
</dbReference>
<dbReference type="GO" id="GO:0016787">
    <property type="term" value="F:hydrolase activity"/>
    <property type="evidence" value="ECO:0007669"/>
    <property type="project" value="UniProtKB-KW"/>
</dbReference>
<dbReference type="AlphaFoldDB" id="A0A5N6RFI1"/>
<evidence type="ECO:0000313" key="3">
    <source>
        <dbReference type="EMBL" id="KAE8077682.1"/>
    </source>
</evidence>
<dbReference type="EMBL" id="CM017326">
    <property type="protein sequence ID" value="KAE8077682.1"/>
    <property type="molecule type" value="Genomic_DNA"/>
</dbReference>
<accession>A0A5N6RFI1</accession>
<dbReference type="GO" id="GO:0006629">
    <property type="term" value="P:lipid metabolic process"/>
    <property type="evidence" value="ECO:0007669"/>
    <property type="project" value="InterPro"/>
</dbReference>
<keyword evidence="1" id="KW-0378">Hydrolase</keyword>
<dbReference type="Gene3D" id="3.40.50.1820">
    <property type="entry name" value="alpha/beta hydrolase"/>
    <property type="match status" value="1"/>
</dbReference>
<dbReference type="Pfam" id="PF01764">
    <property type="entry name" value="Lipase_3"/>
    <property type="match status" value="1"/>
</dbReference>
<dbReference type="Proteomes" id="UP000327013">
    <property type="component" value="Chromosome 6"/>
</dbReference>
<keyword evidence="4" id="KW-1185">Reference proteome</keyword>
<gene>
    <name evidence="3" type="ORF">FH972_016222</name>
</gene>
<dbReference type="PANTHER" id="PTHR31479">
    <property type="entry name" value="ALPHA/BETA-HYDROLASES SUPERFAMILY PROTEIN"/>
    <property type="match status" value="1"/>
</dbReference>
<evidence type="ECO:0000259" key="2">
    <source>
        <dbReference type="Pfam" id="PF01764"/>
    </source>
</evidence>
<proteinExistence type="predicted"/>
<dbReference type="PANTHER" id="PTHR31479:SF2">
    <property type="entry name" value="ALPHA_BETA-HYDROLASES SUPERFAMILY PROTEIN"/>
    <property type="match status" value="1"/>
</dbReference>
<dbReference type="InterPro" id="IPR002921">
    <property type="entry name" value="Fungal_lipase-type"/>
</dbReference>
<feature type="domain" description="Fungal lipase-type" evidence="2">
    <location>
        <begin position="147"/>
        <end position="201"/>
    </location>
</feature>
<evidence type="ECO:0000313" key="4">
    <source>
        <dbReference type="Proteomes" id="UP000327013"/>
    </source>
</evidence>
<protein>
    <recommendedName>
        <fullName evidence="2">Fungal lipase-type domain-containing protein</fullName>
    </recommendedName>
</protein>
<dbReference type="OrthoDB" id="10323840at2759"/>
<name>A0A5N6RFI1_9ROSI</name>
<organism evidence="3 4">
    <name type="scientific">Carpinus fangiana</name>
    <dbReference type="NCBI Taxonomy" id="176857"/>
    <lineage>
        <taxon>Eukaryota</taxon>
        <taxon>Viridiplantae</taxon>
        <taxon>Streptophyta</taxon>
        <taxon>Embryophyta</taxon>
        <taxon>Tracheophyta</taxon>
        <taxon>Spermatophyta</taxon>
        <taxon>Magnoliopsida</taxon>
        <taxon>eudicotyledons</taxon>
        <taxon>Gunneridae</taxon>
        <taxon>Pentapetalae</taxon>
        <taxon>rosids</taxon>
        <taxon>fabids</taxon>
        <taxon>Fagales</taxon>
        <taxon>Betulaceae</taxon>
        <taxon>Carpinus</taxon>
    </lineage>
</organism>
<evidence type="ECO:0000256" key="1">
    <source>
        <dbReference type="ARBA" id="ARBA00022801"/>
    </source>
</evidence>
<dbReference type="InterPro" id="IPR029058">
    <property type="entry name" value="AB_hydrolase_fold"/>
</dbReference>
<reference evidence="3 4" key="1">
    <citation type="submission" date="2019-06" db="EMBL/GenBank/DDBJ databases">
        <title>A chromosomal-level reference genome of Carpinus fangiana (Coryloideae, Betulaceae).</title>
        <authorList>
            <person name="Yang X."/>
            <person name="Wang Z."/>
            <person name="Zhang L."/>
            <person name="Hao G."/>
            <person name="Liu J."/>
            <person name="Yang Y."/>
        </authorList>
    </citation>
    <scope>NUCLEOTIDE SEQUENCE [LARGE SCALE GENOMIC DNA]</scope>
    <source>
        <strain evidence="3">Cfa_2016G</strain>
        <tissue evidence="3">Leaf</tissue>
    </source>
</reference>
<sequence length="353" mass="39398">MSSLKKNKEQTFHISGPVHLTRAAAWTNPDRRRCIIASLVEGVYRLEHDRLGKRHRRHGPQADLAPPWRDFFLEPQAAHVLADPDGAIFGAIYEYKYPPSLPNPNIPRYVIAFRGVIKKLPTILTDLLSVVRYMLNELKRSTHFHIAMDAVQRMVDIAGAGNVWLAGHSLGSALALLVGKKMVMEKRVPLETYLFNPPFIGLPIELIKDEKLKRVVRTGVAFGKAGLARVVGGHRQHSEAFAELSNWSPHLFVNQGDPICAEYIGYFGNREFMKLIGAENIESIAGKSSITSLVSSVVAGGDSEASHLLPSAFLTVNKGSTLDNFEQAHAIDQWWDPNCRCEPVPYNKCWNIF</sequence>